<dbReference type="RefSeq" id="WP_331214308.1">
    <property type="nucleotide sequence ID" value="NZ_JAZGQK010000009.1"/>
</dbReference>
<organism evidence="2 3">
    <name type="scientific">Plantactinospora sonchi</name>
    <dbReference type="NCBI Taxonomy" id="1544735"/>
    <lineage>
        <taxon>Bacteria</taxon>
        <taxon>Bacillati</taxon>
        <taxon>Actinomycetota</taxon>
        <taxon>Actinomycetes</taxon>
        <taxon>Micromonosporales</taxon>
        <taxon>Micromonosporaceae</taxon>
        <taxon>Plantactinospora</taxon>
    </lineage>
</organism>
<name>A0ABU7RRR8_9ACTN</name>
<evidence type="ECO:0000256" key="1">
    <source>
        <dbReference type="SAM" id="Phobius"/>
    </source>
</evidence>
<keyword evidence="1" id="KW-1133">Transmembrane helix</keyword>
<dbReference type="Proteomes" id="UP001332243">
    <property type="component" value="Unassembled WGS sequence"/>
</dbReference>
<feature type="transmembrane region" description="Helical" evidence="1">
    <location>
        <begin position="27"/>
        <end position="50"/>
    </location>
</feature>
<protein>
    <submittedName>
        <fullName evidence="2">Uncharacterized protein</fullName>
    </submittedName>
</protein>
<evidence type="ECO:0000313" key="3">
    <source>
        <dbReference type="Proteomes" id="UP001332243"/>
    </source>
</evidence>
<keyword evidence="1" id="KW-0472">Membrane</keyword>
<keyword evidence="3" id="KW-1185">Reference proteome</keyword>
<proteinExistence type="predicted"/>
<gene>
    <name evidence="2" type="ORF">V1633_11845</name>
</gene>
<dbReference type="EMBL" id="JAZGQK010000009">
    <property type="protein sequence ID" value="MEE6259177.1"/>
    <property type="molecule type" value="Genomic_DNA"/>
</dbReference>
<accession>A0ABU7RRR8</accession>
<comment type="caution">
    <text evidence="2">The sequence shown here is derived from an EMBL/GenBank/DDBJ whole genome shotgun (WGS) entry which is preliminary data.</text>
</comment>
<keyword evidence="1" id="KW-0812">Transmembrane</keyword>
<reference evidence="2 3" key="1">
    <citation type="submission" date="2024-01" db="EMBL/GenBank/DDBJ databases">
        <title>Genome insights into Plantactinospora sonchi sp. nov.</title>
        <authorList>
            <person name="Wang L."/>
        </authorList>
    </citation>
    <scope>NUCLEOTIDE SEQUENCE [LARGE SCALE GENOMIC DNA]</scope>
    <source>
        <strain evidence="2 3">NEAU-QY2</strain>
    </source>
</reference>
<evidence type="ECO:0000313" key="2">
    <source>
        <dbReference type="EMBL" id="MEE6259177.1"/>
    </source>
</evidence>
<sequence length="59" mass="6200">MKALLWLVLAVAIVANALVSLTVPDGIQQVAMSVGTGGVGIAALVGLVTLHRRERREQH</sequence>